<dbReference type="SUPFAM" id="SSF81301">
    <property type="entry name" value="Nucleotidyltransferase"/>
    <property type="match status" value="1"/>
</dbReference>
<organism evidence="1 2">
    <name type="scientific">Caulifigura coniformis</name>
    <dbReference type="NCBI Taxonomy" id="2527983"/>
    <lineage>
        <taxon>Bacteria</taxon>
        <taxon>Pseudomonadati</taxon>
        <taxon>Planctomycetota</taxon>
        <taxon>Planctomycetia</taxon>
        <taxon>Planctomycetales</taxon>
        <taxon>Planctomycetaceae</taxon>
        <taxon>Caulifigura</taxon>
    </lineage>
</organism>
<dbReference type="Gene3D" id="3.30.460.10">
    <property type="entry name" value="Beta Polymerase, domain 2"/>
    <property type="match status" value="1"/>
</dbReference>
<reference evidence="1 2" key="1">
    <citation type="submission" date="2019-02" db="EMBL/GenBank/DDBJ databases">
        <title>Deep-cultivation of Planctomycetes and their phenomic and genomic characterization uncovers novel biology.</title>
        <authorList>
            <person name="Wiegand S."/>
            <person name="Jogler M."/>
            <person name="Boedeker C."/>
            <person name="Pinto D."/>
            <person name="Vollmers J."/>
            <person name="Rivas-Marin E."/>
            <person name="Kohn T."/>
            <person name="Peeters S.H."/>
            <person name="Heuer A."/>
            <person name="Rast P."/>
            <person name="Oberbeckmann S."/>
            <person name="Bunk B."/>
            <person name="Jeske O."/>
            <person name="Meyerdierks A."/>
            <person name="Storesund J.E."/>
            <person name="Kallscheuer N."/>
            <person name="Luecker S."/>
            <person name="Lage O.M."/>
            <person name="Pohl T."/>
            <person name="Merkel B.J."/>
            <person name="Hornburger P."/>
            <person name="Mueller R.-W."/>
            <person name="Bruemmer F."/>
            <person name="Labrenz M."/>
            <person name="Spormann A.M."/>
            <person name="Op den Camp H."/>
            <person name="Overmann J."/>
            <person name="Amann R."/>
            <person name="Jetten M.S.M."/>
            <person name="Mascher T."/>
            <person name="Medema M.H."/>
            <person name="Devos D.P."/>
            <person name="Kaster A.-K."/>
            <person name="Ovreas L."/>
            <person name="Rohde M."/>
            <person name="Galperin M.Y."/>
            <person name="Jogler C."/>
        </authorList>
    </citation>
    <scope>NUCLEOTIDE SEQUENCE [LARGE SCALE GENOMIC DNA]</scope>
    <source>
        <strain evidence="1 2">Pan44</strain>
    </source>
</reference>
<protein>
    <submittedName>
        <fullName evidence="1">Dephospho-CoA kinase/protein folding accessory domain-containing protein</fullName>
    </submittedName>
</protein>
<evidence type="ECO:0000313" key="1">
    <source>
        <dbReference type="EMBL" id="QDT52087.1"/>
    </source>
</evidence>
<sequence>MERIVIVNHQPGWRAAFESLGGRLRAALGRKALRIDHIGSTSVPGLAAKDVLDIQVTVAGLEPSIEDAVTRAGYQRVLRIDCDHRPPGGVDDPAEWTKWFFRNSPELRRVNLHVRIAGRANQRYPLLFRDYLRAHRDAAEAYAQVKRALAERHASDADAYYDVKDPVCDIIMVGADAWAERTGWAPPASDC</sequence>
<dbReference type="Pfam" id="PF04229">
    <property type="entry name" value="GrpB"/>
    <property type="match status" value="1"/>
</dbReference>
<dbReference type="PANTHER" id="PTHR34822">
    <property type="entry name" value="GRPB DOMAIN PROTEIN (AFU_ORTHOLOGUE AFUA_1G01530)"/>
    <property type="match status" value="1"/>
</dbReference>
<dbReference type="InParanoid" id="A0A517S7I9"/>
<keyword evidence="1" id="KW-0808">Transferase</keyword>
<dbReference type="OrthoDB" id="9799092at2"/>
<dbReference type="InterPro" id="IPR043519">
    <property type="entry name" value="NT_sf"/>
</dbReference>
<evidence type="ECO:0000313" key="2">
    <source>
        <dbReference type="Proteomes" id="UP000315700"/>
    </source>
</evidence>
<keyword evidence="2" id="KW-1185">Reference proteome</keyword>
<dbReference type="EMBL" id="CP036271">
    <property type="protein sequence ID" value="QDT52087.1"/>
    <property type="molecule type" value="Genomic_DNA"/>
</dbReference>
<dbReference type="Proteomes" id="UP000315700">
    <property type="component" value="Chromosome"/>
</dbReference>
<name>A0A517S7I9_9PLAN</name>
<dbReference type="AlphaFoldDB" id="A0A517S7I9"/>
<dbReference type="InterPro" id="IPR007344">
    <property type="entry name" value="GrpB/CoaE"/>
</dbReference>
<dbReference type="RefSeq" id="WP_145026133.1">
    <property type="nucleotide sequence ID" value="NZ_CP036271.1"/>
</dbReference>
<gene>
    <name evidence="1" type="ORF">Pan44_00950</name>
</gene>
<dbReference type="GO" id="GO:0016301">
    <property type="term" value="F:kinase activity"/>
    <property type="evidence" value="ECO:0007669"/>
    <property type="project" value="UniProtKB-KW"/>
</dbReference>
<dbReference type="PANTHER" id="PTHR34822:SF1">
    <property type="entry name" value="GRPB FAMILY PROTEIN"/>
    <property type="match status" value="1"/>
</dbReference>
<accession>A0A517S7I9</accession>
<proteinExistence type="predicted"/>
<keyword evidence="1" id="KW-0418">Kinase</keyword>
<dbReference type="KEGG" id="ccos:Pan44_00950"/>